<sequence length="98" mass="11031">MTPLLPGTLYKSLAVHLMFTYYIYYPTHHTTYLCPKSQPAFTSLELLDRIPYGIHGPSTTLALRILLSGEPSLFILFGLGQILFLNEYSTCTTPAFIN</sequence>
<geneLocation type="mitochondrion" evidence="1"/>
<evidence type="ECO:0000313" key="1">
    <source>
        <dbReference type="EMBL" id="KUM48605.1"/>
    </source>
</evidence>
<accession>A0A117NHN5</accession>
<comment type="caution">
    <text evidence="1">The sequence shown here is derived from an EMBL/GenBank/DDBJ whole genome shotgun (WGS) entry which is preliminary data.</text>
</comment>
<organism evidence="1">
    <name type="scientific">Picea glauca</name>
    <name type="common">White spruce</name>
    <name type="synonym">Pinus glauca</name>
    <dbReference type="NCBI Taxonomy" id="3330"/>
    <lineage>
        <taxon>Eukaryota</taxon>
        <taxon>Viridiplantae</taxon>
        <taxon>Streptophyta</taxon>
        <taxon>Embryophyta</taxon>
        <taxon>Tracheophyta</taxon>
        <taxon>Spermatophyta</taxon>
        <taxon>Pinopsida</taxon>
        <taxon>Pinidae</taxon>
        <taxon>Conifers I</taxon>
        <taxon>Pinales</taxon>
        <taxon>Pinaceae</taxon>
        <taxon>Picea</taxon>
    </lineage>
</organism>
<keyword evidence="1" id="KW-0496">Mitochondrion</keyword>
<dbReference type="EMBL" id="LKAM01000005">
    <property type="protein sequence ID" value="KUM48605.1"/>
    <property type="molecule type" value="Genomic_DNA"/>
</dbReference>
<gene>
    <name evidence="1" type="ORF">ABT39_MTgene4620</name>
</gene>
<dbReference type="AlphaFoldDB" id="A0A117NHN5"/>
<reference evidence="1" key="1">
    <citation type="journal article" date="2015" name="Genome Biol. Evol.">
        <title>Organellar Genomes of White Spruce (Picea glauca): Assembly and Annotation.</title>
        <authorList>
            <person name="Jackman S.D."/>
            <person name="Warren R.L."/>
            <person name="Gibb E.A."/>
            <person name="Vandervalk B.P."/>
            <person name="Mohamadi H."/>
            <person name="Chu J."/>
            <person name="Raymond A."/>
            <person name="Pleasance S."/>
            <person name="Coope R."/>
            <person name="Wildung M.R."/>
            <person name="Ritland C.E."/>
            <person name="Bousquet J."/>
            <person name="Jones S.J."/>
            <person name="Bohlmann J."/>
            <person name="Birol I."/>
        </authorList>
    </citation>
    <scope>NUCLEOTIDE SEQUENCE [LARGE SCALE GENOMIC DNA]</scope>
    <source>
        <tissue evidence="1">Flushing bud</tissue>
    </source>
</reference>
<name>A0A117NHN5_PICGL</name>
<protein>
    <submittedName>
        <fullName evidence="1">Uncharacterized protein</fullName>
    </submittedName>
</protein>
<proteinExistence type="predicted"/>